<dbReference type="EMBL" id="UZAF01019142">
    <property type="protein sequence ID" value="VDO57971.1"/>
    <property type="molecule type" value="Genomic_DNA"/>
</dbReference>
<organism evidence="1 2">
    <name type="scientific">Haemonchus placei</name>
    <name type="common">Barber's pole worm</name>
    <dbReference type="NCBI Taxonomy" id="6290"/>
    <lineage>
        <taxon>Eukaryota</taxon>
        <taxon>Metazoa</taxon>
        <taxon>Ecdysozoa</taxon>
        <taxon>Nematoda</taxon>
        <taxon>Chromadorea</taxon>
        <taxon>Rhabditida</taxon>
        <taxon>Rhabditina</taxon>
        <taxon>Rhabditomorpha</taxon>
        <taxon>Strongyloidea</taxon>
        <taxon>Trichostrongylidae</taxon>
        <taxon>Haemonchus</taxon>
    </lineage>
</organism>
<proteinExistence type="predicted"/>
<name>A0A3P7WAB8_HAEPC</name>
<keyword evidence="2" id="KW-1185">Reference proteome</keyword>
<dbReference type="Proteomes" id="UP000268014">
    <property type="component" value="Unassembled WGS sequence"/>
</dbReference>
<accession>A0A3P7WAB8</accession>
<dbReference type="AlphaFoldDB" id="A0A3P7WAB8"/>
<gene>
    <name evidence="1" type="ORF">HPLM_LOCUS15824</name>
</gene>
<protein>
    <submittedName>
        <fullName evidence="1">Uncharacterized protein</fullName>
    </submittedName>
</protein>
<reference evidence="1 2" key="1">
    <citation type="submission" date="2018-11" db="EMBL/GenBank/DDBJ databases">
        <authorList>
            <consortium name="Pathogen Informatics"/>
        </authorList>
    </citation>
    <scope>NUCLEOTIDE SEQUENCE [LARGE SCALE GENOMIC DNA]</scope>
    <source>
        <strain evidence="1 2">MHpl1</strain>
    </source>
</reference>
<sequence length="180" mass="20396">MKAYKKNKCQKLIDVEKEVRKKRTSELFRRFGNRRHLRILLMDEKLFTAEQVVSQRNDRVSAASYPHATVILFPSWFLLESRLMASHHCGSFPKGLNRNCSPGLILTLWPASGPSRRMEPPLTGRLRCNSGARKTCSGLLSELESHGLHFDLVEDAIVAQLDSACGAINVTMRKFKKSVL</sequence>
<evidence type="ECO:0000313" key="2">
    <source>
        <dbReference type="Proteomes" id="UP000268014"/>
    </source>
</evidence>
<evidence type="ECO:0000313" key="1">
    <source>
        <dbReference type="EMBL" id="VDO57971.1"/>
    </source>
</evidence>